<organism evidence="2 3">
    <name type="scientific">Pseudomonas putida</name>
    <name type="common">Arthrobacter siderocapsulatus</name>
    <dbReference type="NCBI Taxonomy" id="303"/>
    <lineage>
        <taxon>Bacteria</taxon>
        <taxon>Pseudomonadati</taxon>
        <taxon>Pseudomonadota</taxon>
        <taxon>Gammaproteobacteria</taxon>
        <taxon>Pseudomonadales</taxon>
        <taxon>Pseudomonadaceae</taxon>
        <taxon>Pseudomonas</taxon>
    </lineage>
</organism>
<evidence type="ECO:0000256" key="1">
    <source>
        <dbReference type="SAM" id="Phobius"/>
    </source>
</evidence>
<protein>
    <submittedName>
        <fullName evidence="2">Uncharacterized protein</fullName>
    </submittedName>
</protein>
<feature type="transmembrane region" description="Helical" evidence="1">
    <location>
        <begin position="135"/>
        <end position="155"/>
    </location>
</feature>
<dbReference type="RefSeq" id="WP_198747488.1">
    <property type="nucleotide sequence ID" value="NZ_JAEHTE010000015.1"/>
</dbReference>
<accession>A0A8I1JM37</accession>
<evidence type="ECO:0000313" key="3">
    <source>
        <dbReference type="Proteomes" id="UP000637061"/>
    </source>
</evidence>
<comment type="caution">
    <text evidence="2">The sequence shown here is derived from an EMBL/GenBank/DDBJ whole genome shotgun (WGS) entry which is preliminary data.</text>
</comment>
<sequence length="295" mass="28857">MTTINLSPDAESATKQILGRISTWCCQNPIPVGVAQIAAGAAVIALGLKLGAIEIGRDFVATQLSPSASNGATGALIGAPLGAWAGIILGGIGVAAGGSAVGVPAVLVAGGAAAVFAMTGYTIGDLAGTVFSPSIDAIDLLASGSLLSVGIYLMVKGASKVASEARTLHVAGKPCSSIKDYTITLARGLVAVVASTKAEWRQIQAELLSPPETIKDAAREIGAATALGAAGAISGGAIAASSVSLLGSSTLGAAALSVGIVSAPLWPAVVGAVAFGGLGISAARMLKYMANRRQR</sequence>
<keyword evidence="1" id="KW-1133">Transmembrane helix</keyword>
<keyword evidence="1" id="KW-0472">Membrane</keyword>
<feature type="transmembrane region" description="Helical" evidence="1">
    <location>
        <begin position="75"/>
        <end position="96"/>
    </location>
</feature>
<feature type="transmembrane region" description="Helical" evidence="1">
    <location>
        <begin position="265"/>
        <end position="286"/>
    </location>
</feature>
<gene>
    <name evidence="2" type="ORF">JEU22_14315</name>
</gene>
<name>A0A8I1JM37_PSEPU</name>
<evidence type="ECO:0000313" key="2">
    <source>
        <dbReference type="EMBL" id="MBI6885085.1"/>
    </source>
</evidence>
<keyword evidence="1" id="KW-0812">Transmembrane</keyword>
<dbReference type="AlphaFoldDB" id="A0A8I1JM37"/>
<proteinExistence type="predicted"/>
<reference evidence="2" key="1">
    <citation type="submission" date="2020-12" db="EMBL/GenBank/DDBJ databases">
        <title>Enhanced detection system for hospital associated transmission using whole genome sequencing surveillance.</title>
        <authorList>
            <person name="Harrison L.H."/>
            <person name="Van Tyne D."/>
            <person name="Marsh J.W."/>
            <person name="Griffith M.P."/>
            <person name="Snyder D.J."/>
            <person name="Cooper V.S."/>
            <person name="Mustapha M."/>
        </authorList>
    </citation>
    <scope>NUCLEOTIDE SEQUENCE</scope>
    <source>
        <strain evidence="2">PSB00042</strain>
    </source>
</reference>
<dbReference type="EMBL" id="JAEHTE010000015">
    <property type="protein sequence ID" value="MBI6885085.1"/>
    <property type="molecule type" value="Genomic_DNA"/>
</dbReference>
<feature type="transmembrane region" description="Helical" evidence="1">
    <location>
        <begin position="103"/>
        <end position="123"/>
    </location>
</feature>
<feature type="transmembrane region" description="Helical" evidence="1">
    <location>
        <begin position="221"/>
        <end position="245"/>
    </location>
</feature>
<dbReference type="Proteomes" id="UP000637061">
    <property type="component" value="Unassembled WGS sequence"/>
</dbReference>